<organism evidence="1 2">
    <name type="scientific">Oidiodendron maius (strain Zn)</name>
    <dbReference type="NCBI Taxonomy" id="913774"/>
    <lineage>
        <taxon>Eukaryota</taxon>
        <taxon>Fungi</taxon>
        <taxon>Dikarya</taxon>
        <taxon>Ascomycota</taxon>
        <taxon>Pezizomycotina</taxon>
        <taxon>Leotiomycetes</taxon>
        <taxon>Leotiomycetes incertae sedis</taxon>
        <taxon>Myxotrichaceae</taxon>
        <taxon>Oidiodendron</taxon>
    </lineage>
</organism>
<gene>
    <name evidence="1" type="ORF">OIDMADRAFT_48478</name>
</gene>
<dbReference type="EMBL" id="KN832870">
    <property type="protein sequence ID" value="KIN08626.1"/>
    <property type="molecule type" value="Genomic_DNA"/>
</dbReference>
<dbReference type="InParanoid" id="A0A0C3HK98"/>
<protein>
    <recommendedName>
        <fullName evidence="3">AB hydrolase-1 domain-containing protein</fullName>
    </recommendedName>
</protein>
<dbReference type="STRING" id="913774.A0A0C3HK98"/>
<sequence length="223" mass="24959">MSILSRLVSSNSTQPLILVGHDRGARICHYLSVHNPEPKKLPIQGAVLLDIVPTLIQFQTFSHPIASMGSFHWPFLATTHIAIPMIQAFGGDKWIHVCLDRWVGKDSSGRSKCREQGAWDVYAEMFKNVSVISATCDDYRAGVEDAEEQERDQREANKIDCDVLAVYSSDYLGMRYDVKKVWNEWMGKGNLQILGIAGVGHFIAEERPEPVAEAIAGFYAKHI</sequence>
<dbReference type="SUPFAM" id="SSF53474">
    <property type="entry name" value="alpha/beta-Hydrolases"/>
    <property type="match status" value="1"/>
</dbReference>
<reference evidence="1 2" key="1">
    <citation type="submission" date="2014-04" db="EMBL/GenBank/DDBJ databases">
        <authorList>
            <consortium name="DOE Joint Genome Institute"/>
            <person name="Kuo A."/>
            <person name="Martino E."/>
            <person name="Perotto S."/>
            <person name="Kohler A."/>
            <person name="Nagy L.G."/>
            <person name="Floudas D."/>
            <person name="Copeland A."/>
            <person name="Barry K.W."/>
            <person name="Cichocki N."/>
            <person name="Veneault-Fourrey C."/>
            <person name="LaButti K."/>
            <person name="Lindquist E.A."/>
            <person name="Lipzen A."/>
            <person name="Lundell T."/>
            <person name="Morin E."/>
            <person name="Murat C."/>
            <person name="Sun H."/>
            <person name="Tunlid A."/>
            <person name="Henrissat B."/>
            <person name="Grigoriev I.V."/>
            <person name="Hibbett D.S."/>
            <person name="Martin F."/>
            <person name="Nordberg H.P."/>
            <person name="Cantor M.N."/>
            <person name="Hua S.X."/>
        </authorList>
    </citation>
    <scope>NUCLEOTIDE SEQUENCE [LARGE SCALE GENOMIC DNA]</scope>
    <source>
        <strain evidence="1 2">Zn</strain>
    </source>
</reference>
<dbReference type="InterPro" id="IPR029058">
    <property type="entry name" value="AB_hydrolase_fold"/>
</dbReference>
<dbReference type="AlphaFoldDB" id="A0A0C3HK98"/>
<dbReference type="OrthoDB" id="284184at2759"/>
<name>A0A0C3HK98_OIDMZ</name>
<reference evidence="2" key="2">
    <citation type="submission" date="2015-01" db="EMBL/GenBank/DDBJ databases">
        <title>Evolutionary Origins and Diversification of the Mycorrhizal Mutualists.</title>
        <authorList>
            <consortium name="DOE Joint Genome Institute"/>
            <consortium name="Mycorrhizal Genomics Consortium"/>
            <person name="Kohler A."/>
            <person name="Kuo A."/>
            <person name="Nagy L.G."/>
            <person name="Floudas D."/>
            <person name="Copeland A."/>
            <person name="Barry K.W."/>
            <person name="Cichocki N."/>
            <person name="Veneault-Fourrey C."/>
            <person name="LaButti K."/>
            <person name="Lindquist E.A."/>
            <person name="Lipzen A."/>
            <person name="Lundell T."/>
            <person name="Morin E."/>
            <person name="Murat C."/>
            <person name="Riley R."/>
            <person name="Ohm R."/>
            <person name="Sun H."/>
            <person name="Tunlid A."/>
            <person name="Henrissat B."/>
            <person name="Grigoriev I.V."/>
            <person name="Hibbett D.S."/>
            <person name="Martin F."/>
        </authorList>
    </citation>
    <scope>NUCLEOTIDE SEQUENCE [LARGE SCALE GENOMIC DNA]</scope>
    <source>
        <strain evidence="2">Zn</strain>
    </source>
</reference>
<evidence type="ECO:0008006" key="3">
    <source>
        <dbReference type="Google" id="ProtNLM"/>
    </source>
</evidence>
<dbReference type="HOGENOM" id="CLU_020336_7_1_1"/>
<evidence type="ECO:0000313" key="2">
    <source>
        <dbReference type="Proteomes" id="UP000054321"/>
    </source>
</evidence>
<proteinExistence type="predicted"/>
<dbReference type="Gene3D" id="3.40.50.1820">
    <property type="entry name" value="alpha/beta hydrolase"/>
    <property type="match status" value="1"/>
</dbReference>
<evidence type="ECO:0000313" key="1">
    <source>
        <dbReference type="EMBL" id="KIN08626.1"/>
    </source>
</evidence>
<dbReference type="Proteomes" id="UP000054321">
    <property type="component" value="Unassembled WGS sequence"/>
</dbReference>
<accession>A0A0C3HK98</accession>
<keyword evidence="2" id="KW-1185">Reference proteome</keyword>